<feature type="non-terminal residue" evidence="1">
    <location>
        <position position="1"/>
    </location>
</feature>
<accession>A0ABW3CPR2</accession>
<evidence type="ECO:0000313" key="1">
    <source>
        <dbReference type="EMBL" id="MFD0855633.1"/>
    </source>
</evidence>
<evidence type="ECO:0000313" key="2">
    <source>
        <dbReference type="Proteomes" id="UP001597083"/>
    </source>
</evidence>
<keyword evidence="2" id="KW-1185">Reference proteome</keyword>
<protein>
    <submittedName>
        <fullName evidence="1">Deoxyribonuclease IV</fullName>
    </submittedName>
</protein>
<dbReference type="EMBL" id="JBHTIR010003699">
    <property type="protein sequence ID" value="MFD0855633.1"/>
    <property type="molecule type" value="Genomic_DNA"/>
</dbReference>
<sequence>LGSGTIDPELILGVVRAAGAPVVVETPGDGQADDIAWLRTNLS</sequence>
<comment type="caution">
    <text evidence="1">The sequence shown here is derived from an EMBL/GenBank/DDBJ whole genome shotgun (WGS) entry which is preliminary data.</text>
</comment>
<gene>
    <name evidence="1" type="ORF">ACFQ07_25555</name>
</gene>
<reference evidence="2" key="1">
    <citation type="journal article" date="2019" name="Int. J. Syst. Evol. Microbiol.">
        <title>The Global Catalogue of Microorganisms (GCM) 10K type strain sequencing project: providing services to taxonomists for standard genome sequencing and annotation.</title>
        <authorList>
            <consortium name="The Broad Institute Genomics Platform"/>
            <consortium name="The Broad Institute Genome Sequencing Center for Infectious Disease"/>
            <person name="Wu L."/>
            <person name="Ma J."/>
        </authorList>
    </citation>
    <scope>NUCLEOTIDE SEQUENCE [LARGE SCALE GENOMIC DNA]</scope>
    <source>
        <strain evidence="2">JCM 31696</strain>
    </source>
</reference>
<name>A0ABW3CPR2_9ACTN</name>
<dbReference type="Proteomes" id="UP001597083">
    <property type="component" value="Unassembled WGS sequence"/>
</dbReference>
<organism evidence="1 2">
    <name type="scientific">Actinomadura adrarensis</name>
    <dbReference type="NCBI Taxonomy" id="1819600"/>
    <lineage>
        <taxon>Bacteria</taxon>
        <taxon>Bacillati</taxon>
        <taxon>Actinomycetota</taxon>
        <taxon>Actinomycetes</taxon>
        <taxon>Streptosporangiales</taxon>
        <taxon>Thermomonosporaceae</taxon>
        <taxon>Actinomadura</taxon>
    </lineage>
</organism>
<proteinExistence type="predicted"/>